<gene>
    <name evidence="2" type="ORF">D9Q98_001091</name>
</gene>
<dbReference type="OrthoDB" id="10548512at2759"/>
<comment type="caution">
    <text evidence="2">The sequence shown here is derived from an EMBL/GenBank/DDBJ whole genome shotgun (WGS) entry which is preliminary data.</text>
</comment>
<evidence type="ECO:0000313" key="3">
    <source>
        <dbReference type="Proteomes" id="UP001055712"/>
    </source>
</evidence>
<reference evidence="2" key="1">
    <citation type="journal article" date="2019" name="Plant J.">
        <title>Chlorella vulgaris genome assembly and annotation reveals the molecular basis for metabolic acclimation to high light conditions.</title>
        <authorList>
            <person name="Cecchin M."/>
            <person name="Marcolungo L."/>
            <person name="Rossato M."/>
            <person name="Girolomoni L."/>
            <person name="Cosentino E."/>
            <person name="Cuine S."/>
            <person name="Li-Beisson Y."/>
            <person name="Delledonne M."/>
            <person name="Ballottari M."/>
        </authorList>
    </citation>
    <scope>NUCLEOTIDE SEQUENCE</scope>
    <source>
        <strain evidence="2">211/11P</strain>
    </source>
</reference>
<proteinExistence type="predicted"/>
<dbReference type="Proteomes" id="UP001055712">
    <property type="component" value="Unassembled WGS sequence"/>
</dbReference>
<organism evidence="2 3">
    <name type="scientific">Chlorella vulgaris</name>
    <name type="common">Green alga</name>
    <dbReference type="NCBI Taxonomy" id="3077"/>
    <lineage>
        <taxon>Eukaryota</taxon>
        <taxon>Viridiplantae</taxon>
        <taxon>Chlorophyta</taxon>
        <taxon>core chlorophytes</taxon>
        <taxon>Trebouxiophyceae</taxon>
        <taxon>Chlorellales</taxon>
        <taxon>Chlorellaceae</taxon>
        <taxon>Chlorella clade</taxon>
        <taxon>Chlorella</taxon>
    </lineage>
</organism>
<name>A0A9D4Z294_CHLVU</name>
<keyword evidence="3" id="KW-1185">Reference proteome</keyword>
<dbReference type="EMBL" id="SIDB01000001">
    <property type="protein sequence ID" value="KAI3438670.1"/>
    <property type="molecule type" value="Genomic_DNA"/>
</dbReference>
<protein>
    <submittedName>
        <fullName evidence="2">Uncharacterized protein</fullName>
    </submittedName>
</protein>
<dbReference type="AlphaFoldDB" id="A0A9D4Z294"/>
<reference evidence="2" key="2">
    <citation type="submission" date="2020-11" db="EMBL/GenBank/DDBJ databases">
        <authorList>
            <person name="Cecchin M."/>
            <person name="Marcolungo L."/>
            <person name="Rossato M."/>
            <person name="Girolomoni L."/>
            <person name="Cosentino E."/>
            <person name="Cuine S."/>
            <person name="Li-Beisson Y."/>
            <person name="Delledonne M."/>
            <person name="Ballottari M."/>
        </authorList>
    </citation>
    <scope>NUCLEOTIDE SEQUENCE</scope>
    <source>
        <strain evidence="2">211/11P</strain>
        <tissue evidence="2">Whole cell</tissue>
    </source>
</reference>
<sequence>MPAVAVKPAHRHITVVSSGRHPKGNPGDGAPPSFFRRRLASAVPLLFLPWRGCDQGGNYSTGVKGPCQPIYQPAAAAEERYIKQQQQQQQRHAEAATATSTEAGPPSPAPSNREDRSTLMKEQAAYERVAMEAEQQRRTQQLVDSMWQGLE</sequence>
<feature type="compositionally biased region" description="Low complexity" evidence="1">
    <location>
        <begin position="84"/>
        <end position="104"/>
    </location>
</feature>
<evidence type="ECO:0000256" key="1">
    <source>
        <dbReference type="SAM" id="MobiDB-lite"/>
    </source>
</evidence>
<feature type="region of interest" description="Disordered" evidence="1">
    <location>
        <begin position="78"/>
        <end position="151"/>
    </location>
</feature>
<accession>A0A9D4Z294</accession>
<evidence type="ECO:0000313" key="2">
    <source>
        <dbReference type="EMBL" id="KAI3438670.1"/>
    </source>
</evidence>